<feature type="transmembrane region" description="Helical" evidence="1">
    <location>
        <begin position="268"/>
        <end position="290"/>
    </location>
</feature>
<feature type="transmembrane region" description="Helical" evidence="1">
    <location>
        <begin position="414"/>
        <end position="437"/>
    </location>
</feature>
<evidence type="ECO:0000256" key="1">
    <source>
        <dbReference type="SAM" id="Phobius"/>
    </source>
</evidence>
<gene>
    <name evidence="2" type="ORF">OCS65_22190</name>
</gene>
<dbReference type="Proteomes" id="UP001163947">
    <property type="component" value="Chromosome"/>
</dbReference>
<protein>
    <submittedName>
        <fullName evidence="2">Uncharacterized protein</fullName>
    </submittedName>
</protein>
<dbReference type="EMBL" id="CP106982">
    <property type="protein sequence ID" value="UYF93140.1"/>
    <property type="molecule type" value="Genomic_DNA"/>
</dbReference>
<feature type="transmembrane region" description="Helical" evidence="1">
    <location>
        <begin position="353"/>
        <end position="370"/>
    </location>
</feature>
<feature type="transmembrane region" description="Helical" evidence="1">
    <location>
        <begin position="39"/>
        <end position="64"/>
    </location>
</feature>
<feature type="transmembrane region" description="Helical" evidence="1">
    <location>
        <begin position="382"/>
        <end position="402"/>
    </location>
</feature>
<feature type="transmembrane region" description="Helical" evidence="1">
    <location>
        <begin position="489"/>
        <end position="507"/>
    </location>
</feature>
<reference evidence="2" key="1">
    <citation type="submission" date="2022-09" db="EMBL/GenBank/DDBJ databases">
        <title>The genome sequence of Rhodococcus aetherivorans N1.</title>
        <authorList>
            <person name="Jiang W."/>
        </authorList>
    </citation>
    <scope>NUCLEOTIDE SEQUENCE</scope>
    <source>
        <strain evidence="2">N1</strain>
    </source>
</reference>
<feature type="transmembrane region" description="Helical" evidence="1">
    <location>
        <begin position="165"/>
        <end position="186"/>
    </location>
</feature>
<keyword evidence="1" id="KW-1133">Transmembrane helix</keyword>
<accession>A0AA46S9H3</accession>
<feature type="transmembrane region" description="Helical" evidence="1">
    <location>
        <begin position="206"/>
        <end position="228"/>
    </location>
</feature>
<proteinExistence type="predicted"/>
<name>A0AA46S9H3_9NOCA</name>
<evidence type="ECO:0000313" key="2">
    <source>
        <dbReference type="EMBL" id="UYF93140.1"/>
    </source>
</evidence>
<feature type="transmembrane region" description="Helical" evidence="1">
    <location>
        <begin position="449"/>
        <end position="469"/>
    </location>
</feature>
<dbReference type="RefSeq" id="WP_263507640.1">
    <property type="nucleotide sequence ID" value="NZ_CP106982.1"/>
</dbReference>
<keyword evidence="1" id="KW-0472">Membrane</keyword>
<feature type="transmembrane region" description="Helical" evidence="1">
    <location>
        <begin position="118"/>
        <end position="144"/>
    </location>
</feature>
<feature type="transmembrane region" description="Helical" evidence="1">
    <location>
        <begin position="514"/>
        <end position="535"/>
    </location>
</feature>
<keyword evidence="1" id="KW-0812">Transmembrane</keyword>
<evidence type="ECO:0000313" key="3">
    <source>
        <dbReference type="Proteomes" id="UP001163947"/>
    </source>
</evidence>
<feature type="transmembrane region" description="Helical" evidence="1">
    <location>
        <begin position="311"/>
        <end position="333"/>
    </location>
</feature>
<organism evidence="2 3">
    <name type="scientific">Rhodococcus aetherivorans</name>
    <dbReference type="NCBI Taxonomy" id="191292"/>
    <lineage>
        <taxon>Bacteria</taxon>
        <taxon>Bacillati</taxon>
        <taxon>Actinomycetota</taxon>
        <taxon>Actinomycetes</taxon>
        <taxon>Mycobacteriales</taxon>
        <taxon>Nocardiaceae</taxon>
        <taxon>Rhodococcus</taxon>
    </lineage>
</organism>
<feature type="transmembrane region" description="Helical" evidence="1">
    <location>
        <begin position="547"/>
        <end position="566"/>
    </location>
</feature>
<feature type="transmembrane region" description="Helical" evidence="1">
    <location>
        <begin position="76"/>
        <end position="98"/>
    </location>
</feature>
<sequence length="571" mass="54359">MPSRPPVLVAAFVLSVLGAIAVAVAPFLPAVRADAGPVGAALGAATLVAVAAALAVPVGAVSLARRPGPLAGIRAGALLAGAGFVALGAALLDVALFTDALDADRLELFRPLTAAGLTAGPGAGVVLAGHLAAVGAGVLGAVAVRRLGADPAHVPGEDGPVGVRVGAPAATAVAVAALVAAGALLAPPFVSDDPVLLGPGVLDATTATAIGSLAAAVAVVLTATWALVTGSPAAATGLVAGAGLGALGILGPRLAAGLTGERLAPSPGAAVGVVAAVALVAAAVALPRLVARSARAAGPVPRAVTSVPAMLRRHVTAGVAGIATGVVATAGALLPTLSVPAGAPAPDLPATRLLLAAGLLVLALSVWLLLSEFAAPLRPAVAVPVVAVVTAAGAVLQSWVLAADLPGVGAGPGAWLAGAAILGAAATGVLVVLAGGAERDGIDTSVERIAGPVVRAVGAAAALVAGAGVLLPVQPGAGSVLGYPWGYDVWGRVLLAVAVVAAVLVAARSRPARGGVLLLGAAASVALYAASWLLVRSPEQEPVNGVLTLPAILGVVFLLAAAWLTIREENP</sequence>
<dbReference type="AlphaFoldDB" id="A0AA46S9H3"/>
<dbReference type="GeneID" id="83623186"/>
<feature type="transmembrane region" description="Helical" evidence="1">
    <location>
        <begin position="235"/>
        <end position="256"/>
    </location>
</feature>